<dbReference type="GeneID" id="86063102"/>
<sequence length="309" mass="35312">MSNENDAYRITEIPANFPAEDLVLKSAMQFFKDELLSYLGITEEPVTMGPTEFVHLEAKQLYEDFNFIKPDRSWIHLEFESDGIREEDLRRFRSYEAVTSFIRRADITTYVICSSTVKEIRFELNTGYNTYRIIPVRLKDRDSDELFAGLFKKQKQGVKPNRADLVPLLLATLMSGNTDQKERIILANRLITESGTLSESDMVRMQAVLYTLANKFLSKDDLNQVKEALFMTPLGQMLVNDGIEKGMEMGMEKGIKKGIEKGASALISACQEVGLTYDSTRKKLIEKLEVDASTASRYMEEFWSVLSKQ</sequence>
<gene>
    <name evidence="1" type="ORF">DFR60_1112</name>
</gene>
<dbReference type="AlphaFoldDB" id="A0A2V3XZL4"/>
<evidence type="ECO:0000313" key="1">
    <source>
        <dbReference type="EMBL" id="PXX50711.1"/>
    </source>
</evidence>
<accession>A0A2V3XZL4</accession>
<dbReference type="EMBL" id="QJKD01000011">
    <property type="protein sequence ID" value="PXX50711.1"/>
    <property type="molecule type" value="Genomic_DNA"/>
</dbReference>
<proteinExistence type="predicted"/>
<keyword evidence="2" id="KW-1185">Reference proteome</keyword>
<protein>
    <recommendedName>
        <fullName evidence="3">Transposase/invertase (TIGR01784 family)</fullName>
    </recommendedName>
</protein>
<dbReference type="Proteomes" id="UP000248057">
    <property type="component" value="Unassembled WGS sequence"/>
</dbReference>
<evidence type="ECO:0000313" key="2">
    <source>
        <dbReference type="Proteomes" id="UP000248057"/>
    </source>
</evidence>
<evidence type="ECO:0008006" key="3">
    <source>
        <dbReference type="Google" id="ProtNLM"/>
    </source>
</evidence>
<reference evidence="1 2" key="1">
    <citation type="submission" date="2018-05" db="EMBL/GenBank/DDBJ databases">
        <title>Genomic Encyclopedia of Type Strains, Phase IV (KMG-IV): sequencing the most valuable type-strain genomes for metagenomic binning, comparative biology and taxonomic classification.</title>
        <authorList>
            <person name="Goeker M."/>
        </authorList>
    </citation>
    <scope>NUCLEOTIDE SEQUENCE [LARGE SCALE GENOMIC DNA]</scope>
    <source>
        <strain evidence="1 2">DSM 24995</strain>
    </source>
</reference>
<organism evidence="1 2">
    <name type="scientific">Hungatella effluvii</name>
    <dbReference type="NCBI Taxonomy" id="1096246"/>
    <lineage>
        <taxon>Bacteria</taxon>
        <taxon>Bacillati</taxon>
        <taxon>Bacillota</taxon>
        <taxon>Clostridia</taxon>
        <taxon>Lachnospirales</taxon>
        <taxon>Lachnospiraceae</taxon>
        <taxon>Hungatella</taxon>
    </lineage>
</organism>
<name>A0A2V3XZL4_9FIRM</name>
<dbReference type="RefSeq" id="WP_110324362.1">
    <property type="nucleotide sequence ID" value="NZ_QJKD01000011.1"/>
</dbReference>
<comment type="caution">
    <text evidence="1">The sequence shown here is derived from an EMBL/GenBank/DDBJ whole genome shotgun (WGS) entry which is preliminary data.</text>
</comment>